<dbReference type="PANTHER" id="PTHR11732">
    <property type="entry name" value="ALDO/KETO REDUCTASE"/>
    <property type="match status" value="1"/>
</dbReference>
<dbReference type="PIRSF" id="PIRSF000097">
    <property type="entry name" value="AKR"/>
    <property type="match status" value="1"/>
</dbReference>
<dbReference type="SUPFAM" id="SSF51430">
    <property type="entry name" value="NAD(P)-linked oxidoreductase"/>
    <property type="match status" value="1"/>
</dbReference>
<dbReference type="PROSITE" id="PS00063">
    <property type="entry name" value="ALDOKETO_REDUCTASE_3"/>
    <property type="match status" value="1"/>
</dbReference>
<feature type="active site" description="Proton donor" evidence="7">
    <location>
        <position position="60"/>
    </location>
</feature>
<evidence type="ECO:0000256" key="4">
    <source>
        <dbReference type="ARBA" id="ARBA00066965"/>
    </source>
</evidence>
<reference evidence="11 12" key="1">
    <citation type="journal article" date="2004" name="Nature">
        <title>Genome evolution in yeasts.</title>
        <authorList>
            <consortium name="Genolevures"/>
            <person name="Dujon B."/>
            <person name="Sherman D."/>
            <person name="Fischer G."/>
            <person name="Durrens P."/>
            <person name="Casaregola S."/>
            <person name="Lafontaine I."/>
            <person name="de Montigny J."/>
            <person name="Marck C."/>
            <person name="Neuveglise C."/>
            <person name="Talla E."/>
            <person name="Goffard N."/>
            <person name="Frangeul L."/>
            <person name="Aigle M."/>
            <person name="Anthouard V."/>
            <person name="Babour A."/>
            <person name="Barbe V."/>
            <person name="Barnay S."/>
            <person name="Blanchin S."/>
            <person name="Beckerich J.M."/>
            <person name="Beyne E."/>
            <person name="Bleykasten C."/>
            <person name="Boisrame A."/>
            <person name="Boyer J."/>
            <person name="Cattolico L."/>
            <person name="Confanioleri F."/>
            <person name="de Daruvar A."/>
            <person name="Despons L."/>
            <person name="Fabre E."/>
            <person name="Fairhead C."/>
            <person name="Ferry-Dumazet H."/>
            <person name="Groppi A."/>
            <person name="Hantraye F."/>
            <person name="Hennequin C."/>
            <person name="Jauniaux N."/>
            <person name="Joyet P."/>
            <person name="Kachouri R."/>
            <person name="Kerrest A."/>
            <person name="Koszul R."/>
            <person name="Lemaire M."/>
            <person name="Lesur I."/>
            <person name="Ma L."/>
            <person name="Muller H."/>
            <person name="Nicaud J.M."/>
            <person name="Nikolski M."/>
            <person name="Oztas S."/>
            <person name="Ozier-Kalogeropoulos O."/>
            <person name="Pellenz S."/>
            <person name="Potier S."/>
            <person name="Richard G.F."/>
            <person name="Straub M.L."/>
            <person name="Suleau A."/>
            <person name="Swennene D."/>
            <person name="Tekaia F."/>
            <person name="Wesolowski-Louvel M."/>
            <person name="Westhof E."/>
            <person name="Wirth B."/>
            <person name="Zeniou-Meyer M."/>
            <person name="Zivanovic I."/>
            <person name="Bolotin-Fukuhara M."/>
            <person name="Thierry A."/>
            <person name="Bouchier C."/>
            <person name="Caudron B."/>
            <person name="Scarpelli C."/>
            <person name="Gaillardin C."/>
            <person name="Weissenbach J."/>
            <person name="Wincker P."/>
            <person name="Souciet J.L."/>
        </authorList>
    </citation>
    <scope>NUCLEOTIDE SEQUENCE [LARGE SCALE GENOMIC DNA]</scope>
    <source>
        <strain evidence="12">ATCC 36239 / CBS 767 / BCRC 21394 / JCM 1990 / NBRC 0083 / IGC 2968</strain>
    </source>
</reference>
<dbReference type="InterPro" id="IPR018170">
    <property type="entry name" value="Aldo/ket_reductase_CS"/>
</dbReference>
<dbReference type="Pfam" id="PF00248">
    <property type="entry name" value="Aldo_ket_red"/>
    <property type="match status" value="1"/>
</dbReference>
<evidence type="ECO:0000259" key="10">
    <source>
        <dbReference type="Pfam" id="PF00248"/>
    </source>
</evidence>
<dbReference type="RefSeq" id="XP_002770138.1">
    <property type="nucleotide sequence ID" value="XM_002770092.1"/>
</dbReference>
<evidence type="ECO:0000256" key="1">
    <source>
        <dbReference type="ARBA" id="ARBA00023002"/>
    </source>
</evidence>
<comment type="catalytic activity">
    <reaction evidence="3">
        <text>isatin + NADPH + H(+) = 3-hydroxyindolin-2-one + NADP(+)</text>
        <dbReference type="Rhea" id="RHEA:68608"/>
        <dbReference type="ChEBI" id="CHEBI:15378"/>
        <dbReference type="ChEBI" id="CHEBI:27539"/>
        <dbReference type="ChEBI" id="CHEBI:28536"/>
        <dbReference type="ChEBI" id="CHEBI:57783"/>
        <dbReference type="ChEBI" id="CHEBI:58349"/>
    </reaction>
</comment>
<accession>B5RSX0</accession>
<dbReference type="InterPro" id="IPR023210">
    <property type="entry name" value="NADP_OxRdtase_dom"/>
</dbReference>
<feature type="binding site" evidence="8">
    <location>
        <position position="116"/>
    </location>
    <ligand>
        <name>substrate</name>
    </ligand>
</feature>
<proteinExistence type="predicted"/>
<protein>
    <recommendedName>
        <fullName evidence="5">2-dehydropantolactone reductase</fullName>
        <ecNumber evidence="4">1.1.1.358</ecNumber>
    </recommendedName>
    <alternativeName>
        <fullName evidence="5">2-dehydropantolactone reductase</fullName>
    </alternativeName>
    <alternativeName>
        <fullName evidence="6">Ketopantoyl-lactone reductase</fullName>
    </alternativeName>
</protein>
<evidence type="ECO:0000313" key="11">
    <source>
        <dbReference type="EMBL" id="CAR65507.1"/>
    </source>
</evidence>
<dbReference type="GO" id="GO:0047011">
    <property type="term" value="F:2-dehydropantolactone reductase (A-specific) activity"/>
    <property type="evidence" value="ECO:0007669"/>
    <property type="project" value="UniProtKB-ARBA"/>
</dbReference>
<dbReference type="FunFam" id="3.20.20.100:FF:000002">
    <property type="entry name" value="2,5-diketo-D-gluconic acid reductase A"/>
    <property type="match status" value="1"/>
</dbReference>
<keyword evidence="1" id="KW-0560">Oxidoreductase</keyword>
<dbReference type="eggNOG" id="KOG1577">
    <property type="taxonomic scope" value="Eukaryota"/>
</dbReference>
<evidence type="ECO:0000256" key="9">
    <source>
        <dbReference type="PIRSR" id="PIRSR000097-3"/>
    </source>
</evidence>
<dbReference type="PRINTS" id="PR00069">
    <property type="entry name" value="ALDKETRDTASE"/>
</dbReference>
<feature type="domain" description="NADP-dependent oxidoreductase" evidence="10">
    <location>
        <begin position="28"/>
        <end position="290"/>
    </location>
</feature>
<dbReference type="FunCoup" id="B5RSX0">
    <property type="interactions" value="521"/>
</dbReference>
<dbReference type="InterPro" id="IPR020471">
    <property type="entry name" value="AKR"/>
</dbReference>
<evidence type="ECO:0000256" key="6">
    <source>
        <dbReference type="ARBA" id="ARBA00081322"/>
    </source>
</evidence>
<comment type="catalytic activity">
    <reaction evidence="2">
        <text>(R)-pantolactone + NADP(+) = 2-dehydropantolactone + NADPH + H(+)</text>
        <dbReference type="Rhea" id="RHEA:18981"/>
        <dbReference type="ChEBI" id="CHEBI:15378"/>
        <dbReference type="ChEBI" id="CHEBI:16719"/>
        <dbReference type="ChEBI" id="CHEBI:18395"/>
        <dbReference type="ChEBI" id="CHEBI:57783"/>
        <dbReference type="ChEBI" id="CHEBI:58349"/>
        <dbReference type="EC" id="1.1.1.358"/>
    </reaction>
</comment>
<gene>
    <name evidence="11" type="ordered locus">DEHA2B16016g</name>
</gene>
<dbReference type="EC" id="1.1.1.358" evidence="4"/>
<dbReference type="STRING" id="284592.B5RSX0"/>
<organism evidence="11 12">
    <name type="scientific">Debaryomyces hansenii (strain ATCC 36239 / CBS 767 / BCRC 21394 / JCM 1990 / NBRC 0083 / IGC 2968)</name>
    <name type="common">Yeast</name>
    <name type="synonym">Torulaspora hansenii</name>
    <dbReference type="NCBI Taxonomy" id="284592"/>
    <lineage>
        <taxon>Eukaryota</taxon>
        <taxon>Fungi</taxon>
        <taxon>Dikarya</taxon>
        <taxon>Ascomycota</taxon>
        <taxon>Saccharomycotina</taxon>
        <taxon>Pichiomycetes</taxon>
        <taxon>Debaryomycetaceae</taxon>
        <taxon>Debaryomyces</taxon>
    </lineage>
</organism>
<evidence type="ECO:0000256" key="5">
    <source>
        <dbReference type="ARBA" id="ARBA00079693"/>
    </source>
</evidence>
<keyword evidence="12" id="KW-1185">Reference proteome</keyword>
<dbReference type="GeneID" id="8998269"/>
<dbReference type="HOGENOM" id="CLU_023205_0_0_1"/>
<evidence type="ECO:0000256" key="8">
    <source>
        <dbReference type="PIRSR" id="PIRSR000097-2"/>
    </source>
</evidence>
<evidence type="ECO:0000313" key="12">
    <source>
        <dbReference type="Proteomes" id="UP000000599"/>
    </source>
</evidence>
<dbReference type="Gene3D" id="3.20.20.100">
    <property type="entry name" value="NADP-dependent oxidoreductase domain"/>
    <property type="match status" value="1"/>
</dbReference>
<dbReference type="OrthoDB" id="416253at2759"/>
<evidence type="ECO:0000256" key="7">
    <source>
        <dbReference type="PIRSR" id="PIRSR000097-1"/>
    </source>
</evidence>
<name>B5RSX0_DEBHA</name>
<dbReference type="InParanoid" id="B5RSX0"/>
<dbReference type="OMA" id="WPPFLYD"/>
<evidence type="ECO:0000256" key="3">
    <source>
        <dbReference type="ARBA" id="ARBA00051098"/>
    </source>
</evidence>
<dbReference type="AlphaFoldDB" id="B5RSX0"/>
<sequence>MSEINILTIFRSTKVLKFYNGQEIPATGLGTWQSKDEEVYNAVLAALKIGYKHIDTAACYGNEEPIGRAIRDAGVKREDIFITTKVWGTDHTRVEQALNTSLQKLGLDYVDLYLMHWPVPLNPNGNHPLFPTLPDGNRDISQDWDFTKTYNLMQKLLDSGKTKSIGVSNFSVTNLKKLLNAPTTTVKPVVNQVELHPYLPQHKLLQFAKENDIVLESYSPLGSTDSPLLSDEVVVKIAEKNKVSPATILISWALWRGTVVLPKSVSAHRIESNFNVIDLPDADGKELDDLHKLRGIRRLVLPNWAPVVVFDSDE</sequence>
<dbReference type="PROSITE" id="PS00062">
    <property type="entry name" value="ALDOKETO_REDUCTASE_2"/>
    <property type="match status" value="1"/>
</dbReference>
<dbReference type="KEGG" id="dha:DEHA2B16016g"/>
<dbReference type="VEuPathDB" id="FungiDB:DEHA2B16016g"/>
<feature type="site" description="Lowers pKa of active site Tyr" evidence="9">
    <location>
        <position position="85"/>
    </location>
</feature>
<evidence type="ECO:0000256" key="2">
    <source>
        <dbReference type="ARBA" id="ARBA00050878"/>
    </source>
</evidence>
<dbReference type="Proteomes" id="UP000000599">
    <property type="component" value="Chromosome B"/>
</dbReference>
<dbReference type="EMBL" id="CR382134">
    <property type="protein sequence ID" value="CAR65507.1"/>
    <property type="molecule type" value="Genomic_DNA"/>
</dbReference>
<dbReference type="GO" id="GO:0042180">
    <property type="term" value="P:ketone metabolic process"/>
    <property type="evidence" value="ECO:0007669"/>
    <property type="project" value="UniProtKB-ARBA"/>
</dbReference>
<dbReference type="InterPro" id="IPR036812">
    <property type="entry name" value="NAD(P)_OxRdtase_dom_sf"/>
</dbReference>